<dbReference type="Proteomes" id="UP000583101">
    <property type="component" value="Unassembled WGS sequence"/>
</dbReference>
<dbReference type="RefSeq" id="WP_134336428.1">
    <property type="nucleotide sequence ID" value="NZ_BMCZ01000003.1"/>
</dbReference>
<evidence type="ECO:0000313" key="1">
    <source>
        <dbReference type="EMBL" id="MBB3971280.1"/>
    </source>
</evidence>
<comment type="caution">
    <text evidence="2">The sequence shown here is derived from an EMBL/GenBank/DDBJ whole genome shotgun (WGS) entry which is preliminary data.</text>
</comment>
<dbReference type="Proteomes" id="UP000297248">
    <property type="component" value="Unassembled WGS sequence"/>
</dbReference>
<evidence type="ECO:0000313" key="3">
    <source>
        <dbReference type="Proteomes" id="UP000297248"/>
    </source>
</evidence>
<dbReference type="EMBL" id="JACIEG010000009">
    <property type="protein sequence ID" value="MBB3971280.1"/>
    <property type="molecule type" value="Genomic_DNA"/>
</dbReference>
<protein>
    <submittedName>
        <fullName evidence="2">Uncharacterized protein</fullName>
    </submittedName>
</protein>
<reference evidence="2 3" key="1">
    <citation type="journal article" date="2016" name="Int. J. Syst. Evol. Microbiol.">
        <title>Proposal of Mucilaginibacter phyllosphaerae sp. nov. isolated from the phyllosphere of Galium album.</title>
        <authorList>
            <person name="Aydogan E.L."/>
            <person name="Busse H.J."/>
            <person name="Moser G."/>
            <person name="Muller C."/>
            <person name="Kampfer P."/>
            <person name="Glaeser S.P."/>
        </authorList>
    </citation>
    <scope>NUCLEOTIDE SEQUENCE [LARGE SCALE GENOMIC DNA]</scope>
    <source>
        <strain evidence="2 3">PP-F2FG21</strain>
    </source>
</reference>
<name>A0A4Y8AE54_9SPHI</name>
<dbReference type="OrthoDB" id="1373694at2"/>
<sequence length="132" mass="15312">MKNIKVNTDQLNDDLFLMIREQPELLDEFLQQEGYNPAEIEKKAISKIRSLLFKHKVALKKAQQESLYSRAIAVFVSAQENTKEVILQLLHQRAPKLQFNNLEKMDESDLKAILDESDLLELMDKIAKDDLV</sequence>
<evidence type="ECO:0000313" key="2">
    <source>
        <dbReference type="EMBL" id="TEW66823.1"/>
    </source>
</evidence>
<reference evidence="1 4" key="3">
    <citation type="submission" date="2020-08" db="EMBL/GenBank/DDBJ databases">
        <title>Genomic Encyclopedia of Type Strains, Phase IV (KMG-IV): sequencing the most valuable type-strain genomes for metagenomic binning, comparative biology and taxonomic classification.</title>
        <authorList>
            <person name="Goeker M."/>
        </authorList>
    </citation>
    <scope>NUCLEOTIDE SEQUENCE [LARGE SCALE GENOMIC DNA]</scope>
    <source>
        <strain evidence="1 4">DSM 100995</strain>
    </source>
</reference>
<dbReference type="AlphaFoldDB" id="A0A4Y8AE54"/>
<proteinExistence type="predicted"/>
<keyword evidence="4" id="KW-1185">Reference proteome</keyword>
<gene>
    <name evidence="2" type="ORF">E2R65_10430</name>
    <name evidence="1" type="ORF">GGR35_003908</name>
</gene>
<organism evidence="2 3">
    <name type="scientific">Mucilaginibacter phyllosphaerae</name>
    <dbReference type="NCBI Taxonomy" id="1812349"/>
    <lineage>
        <taxon>Bacteria</taxon>
        <taxon>Pseudomonadati</taxon>
        <taxon>Bacteroidota</taxon>
        <taxon>Sphingobacteriia</taxon>
        <taxon>Sphingobacteriales</taxon>
        <taxon>Sphingobacteriaceae</taxon>
        <taxon>Mucilaginibacter</taxon>
    </lineage>
</organism>
<accession>A0A4Y8AE54</accession>
<dbReference type="EMBL" id="SNQG01000003">
    <property type="protein sequence ID" value="TEW66823.1"/>
    <property type="molecule type" value="Genomic_DNA"/>
</dbReference>
<reference evidence="2" key="2">
    <citation type="submission" date="2019-03" db="EMBL/GenBank/DDBJ databases">
        <authorList>
            <person name="Yan Y.-Q."/>
            <person name="Du Z.-J."/>
        </authorList>
    </citation>
    <scope>NUCLEOTIDE SEQUENCE</scope>
    <source>
        <strain evidence="2">PP-F2FG21</strain>
    </source>
</reference>
<evidence type="ECO:0000313" key="4">
    <source>
        <dbReference type="Proteomes" id="UP000583101"/>
    </source>
</evidence>